<proteinExistence type="inferred from homology"/>
<comment type="similarity">
    <text evidence="1">Belongs to the CWC16 family.</text>
</comment>
<reference evidence="3 4" key="1">
    <citation type="submission" date="2019-06" db="EMBL/GenBank/DDBJ databases">
        <title>A chromosomal-level reference genome of Carpinus fangiana (Coryloideae, Betulaceae).</title>
        <authorList>
            <person name="Yang X."/>
            <person name="Wang Z."/>
            <person name="Zhang L."/>
            <person name="Hao G."/>
            <person name="Liu J."/>
            <person name="Yang Y."/>
        </authorList>
    </citation>
    <scope>NUCLEOTIDE SEQUENCE [LARGE SCALE GENOMIC DNA]</scope>
    <source>
        <strain evidence="3">Cfa_2016G</strain>
        <tissue evidence="3">Leaf</tissue>
    </source>
</reference>
<dbReference type="GO" id="GO:0005684">
    <property type="term" value="C:U2-type spliceosomal complex"/>
    <property type="evidence" value="ECO:0007669"/>
    <property type="project" value="TreeGrafter"/>
</dbReference>
<dbReference type="EMBL" id="VIBQ01000013">
    <property type="protein sequence ID" value="KAB8346301.1"/>
    <property type="molecule type" value="Genomic_DNA"/>
</dbReference>
<feature type="region of interest" description="Disordered" evidence="2">
    <location>
        <begin position="275"/>
        <end position="309"/>
    </location>
</feature>
<protein>
    <submittedName>
        <fullName evidence="3">Uncharacterized protein</fullName>
    </submittedName>
</protein>
<dbReference type="GO" id="GO:0000398">
    <property type="term" value="P:mRNA splicing, via spliceosome"/>
    <property type="evidence" value="ECO:0007669"/>
    <property type="project" value="InterPro"/>
</dbReference>
<dbReference type="OrthoDB" id="360327at2759"/>
<dbReference type="GO" id="GO:0071014">
    <property type="term" value="C:post-mRNA release spliceosomal complex"/>
    <property type="evidence" value="ECO:0007669"/>
    <property type="project" value="TreeGrafter"/>
</dbReference>
<evidence type="ECO:0000256" key="2">
    <source>
        <dbReference type="SAM" id="MobiDB-lite"/>
    </source>
</evidence>
<dbReference type="Proteomes" id="UP000327013">
    <property type="component" value="Unassembled WGS sequence"/>
</dbReference>
<dbReference type="PANTHER" id="PTHR12111">
    <property type="entry name" value="SPLICING FACTOR YJU2"/>
    <property type="match status" value="1"/>
</dbReference>
<dbReference type="Pfam" id="PF04502">
    <property type="entry name" value="Saf4_Yju2"/>
    <property type="match status" value="1"/>
</dbReference>
<dbReference type="AlphaFoldDB" id="A0A5N6KV98"/>
<organism evidence="3 4">
    <name type="scientific">Carpinus fangiana</name>
    <dbReference type="NCBI Taxonomy" id="176857"/>
    <lineage>
        <taxon>Eukaryota</taxon>
        <taxon>Viridiplantae</taxon>
        <taxon>Streptophyta</taxon>
        <taxon>Embryophyta</taxon>
        <taxon>Tracheophyta</taxon>
        <taxon>Spermatophyta</taxon>
        <taxon>Magnoliopsida</taxon>
        <taxon>eudicotyledons</taxon>
        <taxon>Gunneridae</taxon>
        <taxon>Pentapetalae</taxon>
        <taxon>rosids</taxon>
        <taxon>fabids</taxon>
        <taxon>Fagales</taxon>
        <taxon>Betulaceae</taxon>
        <taxon>Carpinus</taxon>
    </lineage>
</organism>
<accession>A0A5N6KV98</accession>
<sequence length="324" mass="36100">MPFAIWCQTCPSHSPSRLIGQGVRFNAHKTRVGAYHSTPIWAFELKHTACGGRIEMRTDPAIHDFVVTEGARRRDTGDDAAVAERTGGVLLEGGGMVKSREEEERDRAREDAFVAFEGKKAKAEDGKTAVQRLEELRSVKERDWRDPDAANRRLRNSFRGVRRARDRDRERGESLADAMGFGFELLEGNETDRKMAALVDFETPSKTDIDAPLRVAAKPLFARSDVCFKSDRIVGAQVLHRQLAGNTRASLNPFGKTSEVIEQGHQDKVLRGVKRRQKQSEPAEGKAVSGHLEPSLHPGRDEEEVSEPVVSALVAYDSDSDWNI</sequence>
<gene>
    <name evidence="3" type="ORF">FH972_023345</name>
</gene>
<dbReference type="PANTHER" id="PTHR12111:SF2">
    <property type="entry name" value="SPLICING FACTOR YJU2B-RELATED"/>
    <property type="match status" value="1"/>
</dbReference>
<evidence type="ECO:0000313" key="3">
    <source>
        <dbReference type="EMBL" id="KAB8346301.1"/>
    </source>
</evidence>
<name>A0A5N6KV98_9ROSI</name>
<evidence type="ECO:0000313" key="4">
    <source>
        <dbReference type="Proteomes" id="UP000327013"/>
    </source>
</evidence>
<keyword evidence="4" id="KW-1185">Reference proteome</keyword>
<comment type="caution">
    <text evidence="3">The sequence shown here is derived from an EMBL/GenBank/DDBJ whole genome shotgun (WGS) entry which is preliminary data.</text>
</comment>
<dbReference type="InterPro" id="IPR007590">
    <property type="entry name" value="Saf4/Yju2"/>
</dbReference>
<evidence type="ECO:0000256" key="1">
    <source>
        <dbReference type="ARBA" id="ARBA00005595"/>
    </source>
</evidence>